<dbReference type="PROSITE" id="PS50911">
    <property type="entry name" value="CHAP"/>
    <property type="match status" value="1"/>
</dbReference>
<dbReference type="InterPro" id="IPR036779">
    <property type="entry name" value="LysM_dom_sf"/>
</dbReference>
<keyword evidence="2" id="KW-0378">Hydrolase</keyword>
<feature type="domain" description="LysM" evidence="6">
    <location>
        <begin position="58"/>
        <end position="102"/>
    </location>
</feature>
<dbReference type="InterPro" id="IPR018392">
    <property type="entry name" value="LysM"/>
</dbReference>
<evidence type="ECO:0000259" key="5">
    <source>
        <dbReference type="PROSITE" id="PS50911"/>
    </source>
</evidence>
<dbReference type="CDD" id="cd00118">
    <property type="entry name" value="LysM"/>
    <property type="match status" value="1"/>
</dbReference>
<dbReference type="PANTHER" id="PTHR33734">
    <property type="entry name" value="LYSM DOMAIN-CONTAINING GPI-ANCHORED PROTEIN 2"/>
    <property type="match status" value="1"/>
</dbReference>
<dbReference type="Gene3D" id="3.10.350.10">
    <property type="entry name" value="LysM domain"/>
    <property type="match status" value="1"/>
</dbReference>
<dbReference type="Gene3D" id="3.90.1720.10">
    <property type="entry name" value="endopeptidase domain like (from Nostoc punctiforme)"/>
    <property type="match status" value="1"/>
</dbReference>
<reference evidence="7 8" key="1">
    <citation type="journal article" date="2021" name="Int. J. Syst. Evol. Microbiol.">
        <title>Reticulibacter mediterranei gen. nov., sp. nov., within the new family Reticulibacteraceae fam. nov., and Ktedonospora formicarum gen. nov., sp. nov., Ktedonobacter robiniae sp. nov., Dictyobacter formicarum sp. nov. and Dictyobacter arantiisoli sp. nov., belonging to the class Ktedonobacteria.</title>
        <authorList>
            <person name="Yabe S."/>
            <person name="Zheng Y."/>
            <person name="Wang C.M."/>
            <person name="Sakai Y."/>
            <person name="Abe K."/>
            <person name="Yokota A."/>
            <person name="Donadio S."/>
            <person name="Cavaletti L."/>
            <person name="Monciardini P."/>
        </authorList>
    </citation>
    <scope>NUCLEOTIDE SEQUENCE [LARGE SCALE GENOMIC DNA]</scope>
    <source>
        <strain evidence="7 8">SOSP1-30</strain>
    </source>
</reference>
<keyword evidence="4" id="KW-1133">Transmembrane helix</keyword>
<evidence type="ECO:0000313" key="7">
    <source>
        <dbReference type="EMBL" id="GHO53601.1"/>
    </source>
</evidence>
<evidence type="ECO:0000256" key="2">
    <source>
        <dbReference type="ARBA" id="ARBA00022801"/>
    </source>
</evidence>
<keyword evidence="3" id="KW-0961">Cell wall biogenesis/degradation</keyword>
<gene>
    <name evidence="7" type="ORF">KSB_20760</name>
</gene>
<evidence type="ECO:0000259" key="6">
    <source>
        <dbReference type="PROSITE" id="PS51782"/>
    </source>
</evidence>
<dbReference type="RefSeq" id="WP_201370413.1">
    <property type="nucleotide sequence ID" value="NZ_BNJG01000001.1"/>
</dbReference>
<dbReference type="Proteomes" id="UP000654345">
    <property type="component" value="Unassembled WGS sequence"/>
</dbReference>
<keyword evidence="8" id="KW-1185">Reference proteome</keyword>
<dbReference type="Pfam" id="PF01476">
    <property type="entry name" value="LysM"/>
    <property type="match status" value="1"/>
</dbReference>
<dbReference type="SUPFAM" id="SSF54106">
    <property type="entry name" value="LysM domain"/>
    <property type="match status" value="1"/>
</dbReference>
<sequence length="248" mass="27075">MQKYYQKAWQYCKQHQTTSILAGHVVILTVLTIALLTTGFIGSISSAFAASYCGSNDQTYIVKSGDTLTQIASQYGTNFSKLADYNKLTNPNVIYVNQHICVPKNGSTTTTSDNGSTTTVQTSTTGYTAPLSKGTGNYFAYPQCTWWATERYHQLHGIYVPWTTNANAYQWVDRAHQFGWRVSYTPVKGAVVVMQPYVQGAGSLGHVAIVESINANGTFTASNMNWGANPYSVAYTTLTPGSGIAFVY</sequence>
<dbReference type="PANTHER" id="PTHR33734:SF22">
    <property type="entry name" value="MEMBRANE-BOUND LYTIC MUREIN TRANSGLYCOSYLASE D"/>
    <property type="match status" value="1"/>
</dbReference>
<accession>A0ABQ3ULH6</accession>
<dbReference type="PROSITE" id="PS51782">
    <property type="entry name" value="LYSM"/>
    <property type="match status" value="1"/>
</dbReference>
<dbReference type="InterPro" id="IPR038765">
    <property type="entry name" value="Papain-like_cys_pep_sf"/>
</dbReference>
<keyword evidence="4" id="KW-0472">Membrane</keyword>
<name>A0ABQ3ULH6_9CHLR</name>
<comment type="caution">
    <text evidence="7">The sequence shown here is derived from an EMBL/GenBank/DDBJ whole genome shotgun (WGS) entry which is preliminary data.</text>
</comment>
<feature type="domain" description="Peptidase C51" evidence="5">
    <location>
        <begin position="119"/>
        <end position="248"/>
    </location>
</feature>
<feature type="transmembrane region" description="Helical" evidence="4">
    <location>
        <begin position="21"/>
        <end position="41"/>
    </location>
</feature>
<dbReference type="SUPFAM" id="SSF54001">
    <property type="entry name" value="Cysteine proteinases"/>
    <property type="match status" value="1"/>
</dbReference>
<evidence type="ECO:0000256" key="3">
    <source>
        <dbReference type="ARBA" id="ARBA00023316"/>
    </source>
</evidence>
<protein>
    <submittedName>
        <fullName evidence="7">Peptidase M23</fullName>
    </submittedName>
</protein>
<keyword evidence="1" id="KW-0732">Signal</keyword>
<dbReference type="Pfam" id="PF05257">
    <property type="entry name" value="CHAP"/>
    <property type="match status" value="1"/>
</dbReference>
<keyword evidence="4" id="KW-0812">Transmembrane</keyword>
<dbReference type="EMBL" id="BNJG01000001">
    <property type="protein sequence ID" value="GHO53601.1"/>
    <property type="molecule type" value="Genomic_DNA"/>
</dbReference>
<proteinExistence type="predicted"/>
<dbReference type="SMART" id="SM00257">
    <property type="entry name" value="LysM"/>
    <property type="match status" value="1"/>
</dbReference>
<evidence type="ECO:0000256" key="4">
    <source>
        <dbReference type="SAM" id="Phobius"/>
    </source>
</evidence>
<evidence type="ECO:0000313" key="8">
    <source>
        <dbReference type="Proteomes" id="UP000654345"/>
    </source>
</evidence>
<dbReference type="InterPro" id="IPR007921">
    <property type="entry name" value="CHAP_dom"/>
</dbReference>
<evidence type="ECO:0000256" key="1">
    <source>
        <dbReference type="ARBA" id="ARBA00022729"/>
    </source>
</evidence>
<organism evidence="7 8">
    <name type="scientific">Ktedonobacter robiniae</name>
    <dbReference type="NCBI Taxonomy" id="2778365"/>
    <lineage>
        <taxon>Bacteria</taxon>
        <taxon>Bacillati</taxon>
        <taxon>Chloroflexota</taxon>
        <taxon>Ktedonobacteria</taxon>
        <taxon>Ktedonobacterales</taxon>
        <taxon>Ktedonobacteraceae</taxon>
        <taxon>Ktedonobacter</taxon>
    </lineage>
</organism>